<accession>A0AAV4BR31</accession>
<keyword evidence="4" id="KW-1185">Reference proteome</keyword>
<evidence type="ECO:0000256" key="1">
    <source>
        <dbReference type="SAM" id="MobiDB-lite"/>
    </source>
</evidence>
<keyword evidence="2" id="KW-1133">Transmembrane helix</keyword>
<sequence>MGHGGWGRGRGEGAEMEAVALHDLVWILFIASSLKGDLRLSAPPPPPSPSPPPPPGRPRRGWRGSNPRQKGFPADFACCPLLHEGPSRPGQRKVGGGGISLVADTSMWLMMILMIVMMVWGVGGSSEI</sequence>
<gene>
    <name evidence="3" type="ORF">PoB_004809300</name>
</gene>
<proteinExistence type="predicted"/>
<reference evidence="3 4" key="1">
    <citation type="journal article" date="2021" name="Elife">
        <title>Chloroplast acquisition without the gene transfer in kleptoplastic sea slugs, Plakobranchus ocellatus.</title>
        <authorList>
            <person name="Maeda T."/>
            <person name="Takahashi S."/>
            <person name="Yoshida T."/>
            <person name="Shimamura S."/>
            <person name="Takaki Y."/>
            <person name="Nagai Y."/>
            <person name="Toyoda A."/>
            <person name="Suzuki Y."/>
            <person name="Arimoto A."/>
            <person name="Ishii H."/>
            <person name="Satoh N."/>
            <person name="Nishiyama T."/>
            <person name="Hasebe M."/>
            <person name="Maruyama T."/>
            <person name="Minagawa J."/>
            <person name="Obokata J."/>
            <person name="Shigenobu S."/>
        </authorList>
    </citation>
    <scope>NUCLEOTIDE SEQUENCE [LARGE SCALE GENOMIC DNA]</scope>
</reference>
<evidence type="ECO:0000256" key="2">
    <source>
        <dbReference type="SAM" id="Phobius"/>
    </source>
</evidence>
<evidence type="ECO:0000313" key="3">
    <source>
        <dbReference type="EMBL" id="GFO21588.1"/>
    </source>
</evidence>
<dbReference type="EMBL" id="BLXT01005266">
    <property type="protein sequence ID" value="GFO21588.1"/>
    <property type="molecule type" value="Genomic_DNA"/>
</dbReference>
<comment type="caution">
    <text evidence="3">The sequence shown here is derived from an EMBL/GenBank/DDBJ whole genome shotgun (WGS) entry which is preliminary data.</text>
</comment>
<protein>
    <submittedName>
        <fullName evidence="3">Uncharacterized protein</fullName>
    </submittedName>
</protein>
<dbReference type="Proteomes" id="UP000735302">
    <property type="component" value="Unassembled WGS sequence"/>
</dbReference>
<name>A0AAV4BR31_9GAST</name>
<keyword evidence="2" id="KW-0472">Membrane</keyword>
<evidence type="ECO:0000313" key="4">
    <source>
        <dbReference type="Proteomes" id="UP000735302"/>
    </source>
</evidence>
<organism evidence="3 4">
    <name type="scientific">Plakobranchus ocellatus</name>
    <dbReference type="NCBI Taxonomy" id="259542"/>
    <lineage>
        <taxon>Eukaryota</taxon>
        <taxon>Metazoa</taxon>
        <taxon>Spiralia</taxon>
        <taxon>Lophotrochozoa</taxon>
        <taxon>Mollusca</taxon>
        <taxon>Gastropoda</taxon>
        <taxon>Heterobranchia</taxon>
        <taxon>Euthyneura</taxon>
        <taxon>Panpulmonata</taxon>
        <taxon>Sacoglossa</taxon>
        <taxon>Placobranchoidea</taxon>
        <taxon>Plakobranchidae</taxon>
        <taxon>Plakobranchus</taxon>
    </lineage>
</organism>
<feature type="region of interest" description="Disordered" evidence="1">
    <location>
        <begin position="39"/>
        <end position="74"/>
    </location>
</feature>
<dbReference type="AlphaFoldDB" id="A0AAV4BR31"/>
<feature type="compositionally biased region" description="Pro residues" evidence="1">
    <location>
        <begin position="42"/>
        <end position="56"/>
    </location>
</feature>
<keyword evidence="2" id="KW-0812">Transmembrane</keyword>
<feature type="transmembrane region" description="Helical" evidence="2">
    <location>
        <begin position="101"/>
        <end position="122"/>
    </location>
</feature>